<protein>
    <submittedName>
        <fullName evidence="9">Putative sterigmatocystin biosynthesis P450 monooxygenase STCB</fullName>
    </submittedName>
</protein>
<evidence type="ECO:0000313" key="10">
    <source>
        <dbReference type="Proteomes" id="UP000295083"/>
    </source>
</evidence>
<dbReference type="PROSITE" id="PS00086">
    <property type="entry name" value="CYTOCHROME_P450"/>
    <property type="match status" value="1"/>
</dbReference>
<dbReference type="PRINTS" id="PR00463">
    <property type="entry name" value="EP450I"/>
</dbReference>
<evidence type="ECO:0000256" key="6">
    <source>
        <dbReference type="ARBA" id="ARBA00023004"/>
    </source>
</evidence>
<evidence type="ECO:0000256" key="4">
    <source>
        <dbReference type="ARBA" id="ARBA00022723"/>
    </source>
</evidence>
<evidence type="ECO:0000313" key="9">
    <source>
        <dbReference type="EMBL" id="TDZ31349.1"/>
    </source>
</evidence>
<proteinExistence type="inferred from homology"/>
<dbReference type="InterPro" id="IPR036396">
    <property type="entry name" value="Cyt_P450_sf"/>
</dbReference>
<dbReference type="InterPro" id="IPR017972">
    <property type="entry name" value="Cyt_P450_CS"/>
</dbReference>
<dbReference type="PRINTS" id="PR00385">
    <property type="entry name" value="P450"/>
</dbReference>
<feature type="binding site" description="axial binding residue" evidence="7">
    <location>
        <position position="432"/>
    </location>
    <ligand>
        <name>heme</name>
        <dbReference type="ChEBI" id="CHEBI:30413"/>
    </ligand>
    <ligandPart>
        <name>Fe</name>
        <dbReference type="ChEBI" id="CHEBI:18248"/>
    </ligandPart>
</feature>
<comment type="cofactor">
    <cofactor evidence="1 7">
        <name>heme</name>
        <dbReference type="ChEBI" id="CHEBI:30413"/>
    </cofactor>
</comment>
<comment type="similarity">
    <text evidence="2 8">Belongs to the cytochrome P450 family.</text>
</comment>
<dbReference type="Pfam" id="PF00067">
    <property type="entry name" value="p450"/>
    <property type="match status" value="1"/>
</dbReference>
<dbReference type="GO" id="GO:0016705">
    <property type="term" value="F:oxidoreductase activity, acting on paired donors, with incorporation or reduction of molecular oxygen"/>
    <property type="evidence" value="ECO:0007669"/>
    <property type="project" value="InterPro"/>
</dbReference>
<dbReference type="Gene3D" id="1.10.630.10">
    <property type="entry name" value="Cytochrome P450"/>
    <property type="match status" value="1"/>
</dbReference>
<evidence type="ECO:0000256" key="3">
    <source>
        <dbReference type="ARBA" id="ARBA00022617"/>
    </source>
</evidence>
<dbReference type="Proteomes" id="UP000295083">
    <property type="component" value="Unassembled WGS sequence"/>
</dbReference>
<accession>A0A4V3HRE2</accession>
<dbReference type="GO" id="GO:0005506">
    <property type="term" value="F:iron ion binding"/>
    <property type="evidence" value="ECO:0007669"/>
    <property type="project" value="InterPro"/>
</dbReference>
<evidence type="ECO:0000256" key="8">
    <source>
        <dbReference type="RuleBase" id="RU000461"/>
    </source>
</evidence>
<dbReference type="PANTHER" id="PTHR24305:SF96">
    <property type="entry name" value="CYTOCHROME P450 MONOOXYGENASE STCB-RELATED"/>
    <property type="match status" value="1"/>
</dbReference>
<dbReference type="InterPro" id="IPR050121">
    <property type="entry name" value="Cytochrome_P450_monoxygenase"/>
</dbReference>
<dbReference type="EMBL" id="QAPG01000105">
    <property type="protein sequence ID" value="TDZ31349.1"/>
    <property type="molecule type" value="Genomic_DNA"/>
</dbReference>
<dbReference type="AlphaFoldDB" id="A0A4V3HRE2"/>
<keyword evidence="3 7" id="KW-0349">Heme</keyword>
<organism evidence="9 10">
    <name type="scientific">Colletotrichum spinosum</name>
    <dbReference type="NCBI Taxonomy" id="1347390"/>
    <lineage>
        <taxon>Eukaryota</taxon>
        <taxon>Fungi</taxon>
        <taxon>Dikarya</taxon>
        <taxon>Ascomycota</taxon>
        <taxon>Pezizomycotina</taxon>
        <taxon>Sordariomycetes</taxon>
        <taxon>Hypocreomycetidae</taxon>
        <taxon>Glomerellales</taxon>
        <taxon>Glomerellaceae</taxon>
        <taxon>Colletotrichum</taxon>
        <taxon>Colletotrichum orbiculare species complex</taxon>
    </lineage>
</organism>
<comment type="caution">
    <text evidence="9">The sequence shown here is derived from an EMBL/GenBank/DDBJ whole genome shotgun (WGS) entry which is preliminary data.</text>
</comment>
<keyword evidence="4 7" id="KW-0479">Metal-binding</keyword>
<dbReference type="PANTHER" id="PTHR24305">
    <property type="entry name" value="CYTOCHROME P450"/>
    <property type="match status" value="1"/>
</dbReference>
<dbReference type="CDD" id="cd11059">
    <property type="entry name" value="CYP_fungal"/>
    <property type="match status" value="1"/>
</dbReference>
<dbReference type="SUPFAM" id="SSF48264">
    <property type="entry name" value="Cytochrome P450"/>
    <property type="match status" value="1"/>
</dbReference>
<keyword evidence="8 9" id="KW-0503">Monooxygenase</keyword>
<keyword evidence="6 7" id="KW-0408">Iron</keyword>
<sequence length="488" mass="54079">MLVSISSALLAVFGVVIAIIIRRILAALSSPLKHIPAPWYAKITDDVLRFYTVTGKRMYYIHSLHRRHGPVIRISPDEVSVADPDAYVAIHRMGSGFNKAGFYQGLVGKGKPGIFTMSDPKQHAARRKLFARAFTTSSIRTNCEALVREKVELAVERLRAEAVHGNAADVHKWWTLMAIDIVAQLSFGESFDMLQLGRKNRFIQVLDAVASASTIRYELPWLHSLLSRLPIKSTQLITNTRGGMMAYSRKAVENLRRNKDNKANLFAAMLAASEADEKSELSDDVIRGEASNMLIAGSDPVSSSLTYLVWAVLKRPGLQRRLEEEVGSLAADFDDSALEQLPLLNAVINETLRLYGAVQGTFPRTTPSPGVYLGRYFVPPGTVVNTQTYTMHRLPDIFPNPLEFDETRFLPGAPTETQKLIFSPFGTGTRSCLGISLARMEMRLAVAVLFRKCRGIKLADTMTDEMMEMVSFIVAKPSGNKCEVVLDA</sequence>
<keyword evidence="10" id="KW-1185">Reference proteome</keyword>
<name>A0A4V3HRE2_9PEZI</name>
<reference evidence="9 10" key="1">
    <citation type="submission" date="2018-11" db="EMBL/GenBank/DDBJ databases">
        <title>Genome sequence and assembly of Colletotrichum spinosum.</title>
        <authorList>
            <person name="Gan P."/>
            <person name="Shirasu K."/>
        </authorList>
    </citation>
    <scope>NUCLEOTIDE SEQUENCE [LARGE SCALE GENOMIC DNA]</scope>
    <source>
        <strain evidence="9 10">CBS 515.97</strain>
    </source>
</reference>
<dbReference type="InterPro" id="IPR001128">
    <property type="entry name" value="Cyt_P450"/>
</dbReference>
<evidence type="ECO:0000256" key="5">
    <source>
        <dbReference type="ARBA" id="ARBA00023002"/>
    </source>
</evidence>
<evidence type="ECO:0000256" key="1">
    <source>
        <dbReference type="ARBA" id="ARBA00001971"/>
    </source>
</evidence>
<dbReference type="GO" id="GO:0004497">
    <property type="term" value="F:monooxygenase activity"/>
    <property type="evidence" value="ECO:0007669"/>
    <property type="project" value="UniProtKB-KW"/>
</dbReference>
<evidence type="ECO:0000256" key="7">
    <source>
        <dbReference type="PIRSR" id="PIRSR602401-1"/>
    </source>
</evidence>
<dbReference type="InterPro" id="IPR002401">
    <property type="entry name" value="Cyt_P450_E_grp-I"/>
</dbReference>
<gene>
    <name evidence="9" type="primary">stcB-3</name>
    <name evidence="9" type="ORF">C8035_v005930</name>
</gene>
<evidence type="ECO:0000256" key="2">
    <source>
        <dbReference type="ARBA" id="ARBA00010617"/>
    </source>
</evidence>
<dbReference type="GO" id="GO:0020037">
    <property type="term" value="F:heme binding"/>
    <property type="evidence" value="ECO:0007669"/>
    <property type="project" value="InterPro"/>
</dbReference>
<keyword evidence="5 8" id="KW-0560">Oxidoreductase</keyword>